<evidence type="ECO:0000313" key="3">
    <source>
        <dbReference type="Proteomes" id="UP001500888"/>
    </source>
</evidence>
<protein>
    <recommendedName>
        <fullName evidence="1">VOC domain-containing protein</fullName>
    </recommendedName>
</protein>
<dbReference type="InterPro" id="IPR029068">
    <property type="entry name" value="Glyas_Bleomycin-R_OHBP_Dase"/>
</dbReference>
<feature type="domain" description="VOC" evidence="1">
    <location>
        <begin position="4"/>
        <end position="118"/>
    </location>
</feature>
<dbReference type="PANTHER" id="PTHR39175">
    <property type="entry name" value="FAMILY PROTEIN, PUTATIVE (AFU_ORTHOLOGUE AFUA_3G15060)-RELATED"/>
    <property type="match status" value="1"/>
</dbReference>
<dbReference type="Proteomes" id="UP001500888">
    <property type="component" value="Unassembled WGS sequence"/>
</dbReference>
<dbReference type="InterPro" id="IPR037523">
    <property type="entry name" value="VOC_core"/>
</dbReference>
<sequence length="136" mass="14565">MITGLHHVQLAAPPGSEPRLRGFYSGALGLDEVPKPADLARRGGVWFRGPGVELHLGIEEDFRPARKAHPGLLVDDLPGLVARLGEAGVDARPDDLLPGFLRCYVDDPVGNRIELLEPLESREPNGSGSGNVPYTS</sequence>
<comment type="caution">
    <text evidence="2">The sequence shown here is derived from an EMBL/GenBank/DDBJ whole genome shotgun (WGS) entry which is preliminary data.</text>
</comment>
<dbReference type="EMBL" id="BAAAZR010000040">
    <property type="protein sequence ID" value="GAA3837399.1"/>
    <property type="molecule type" value="Genomic_DNA"/>
</dbReference>
<dbReference type="SUPFAM" id="SSF54593">
    <property type="entry name" value="Glyoxalase/Bleomycin resistance protein/Dihydroxybiphenyl dioxygenase"/>
    <property type="match status" value="1"/>
</dbReference>
<dbReference type="PANTHER" id="PTHR39175:SF1">
    <property type="entry name" value="FAMILY PROTEIN, PUTATIVE (AFU_ORTHOLOGUE AFUA_3G15060)-RELATED"/>
    <property type="match status" value="1"/>
</dbReference>
<name>A0ABP7J9J5_9ACTN</name>
<evidence type="ECO:0000313" key="2">
    <source>
        <dbReference type="EMBL" id="GAA3837399.1"/>
    </source>
</evidence>
<evidence type="ECO:0000259" key="1">
    <source>
        <dbReference type="PROSITE" id="PS51819"/>
    </source>
</evidence>
<dbReference type="PROSITE" id="PS51819">
    <property type="entry name" value="VOC"/>
    <property type="match status" value="1"/>
</dbReference>
<dbReference type="RefSeq" id="WP_344950395.1">
    <property type="nucleotide sequence ID" value="NZ_BAAAZR010000040.1"/>
</dbReference>
<accession>A0ABP7J9J5</accession>
<proteinExistence type="predicted"/>
<organism evidence="2 3">
    <name type="scientific">Sphaerisporangium flaviroseum</name>
    <dbReference type="NCBI Taxonomy" id="509199"/>
    <lineage>
        <taxon>Bacteria</taxon>
        <taxon>Bacillati</taxon>
        <taxon>Actinomycetota</taxon>
        <taxon>Actinomycetes</taxon>
        <taxon>Streptosporangiales</taxon>
        <taxon>Streptosporangiaceae</taxon>
        <taxon>Sphaerisporangium</taxon>
    </lineage>
</organism>
<dbReference type="Gene3D" id="3.10.180.10">
    <property type="entry name" value="2,3-Dihydroxybiphenyl 1,2-Dioxygenase, domain 1"/>
    <property type="match status" value="1"/>
</dbReference>
<reference evidence="3" key="1">
    <citation type="journal article" date="2019" name="Int. J. Syst. Evol. Microbiol.">
        <title>The Global Catalogue of Microorganisms (GCM) 10K type strain sequencing project: providing services to taxonomists for standard genome sequencing and annotation.</title>
        <authorList>
            <consortium name="The Broad Institute Genomics Platform"/>
            <consortium name="The Broad Institute Genome Sequencing Center for Infectious Disease"/>
            <person name="Wu L."/>
            <person name="Ma J."/>
        </authorList>
    </citation>
    <scope>NUCLEOTIDE SEQUENCE [LARGE SCALE GENOMIC DNA]</scope>
    <source>
        <strain evidence="3">JCM 16908</strain>
    </source>
</reference>
<gene>
    <name evidence="2" type="ORF">GCM10022226_69340</name>
</gene>
<keyword evidence="3" id="KW-1185">Reference proteome</keyword>